<evidence type="ECO:0000256" key="4">
    <source>
        <dbReference type="ARBA" id="ARBA00022475"/>
    </source>
</evidence>
<evidence type="ECO:0000313" key="15">
    <source>
        <dbReference type="Proteomes" id="UP000228687"/>
    </source>
</evidence>
<dbReference type="InterPro" id="IPR040690">
    <property type="entry name" value="FtsX_ECD"/>
</dbReference>
<evidence type="ECO:0000256" key="7">
    <source>
        <dbReference type="ARBA" id="ARBA00022989"/>
    </source>
</evidence>
<evidence type="ECO:0000256" key="5">
    <source>
        <dbReference type="ARBA" id="ARBA00022618"/>
    </source>
</evidence>
<gene>
    <name evidence="14" type="ORF">COT23_00455</name>
</gene>
<comment type="similarity">
    <text evidence="2 10">Belongs to the ABC-4 integral membrane protein family. FtsX subfamily.</text>
</comment>
<keyword evidence="5 10" id="KW-0132">Cell division</keyword>
<comment type="subcellular location">
    <subcellularLocation>
        <location evidence="1">Cell membrane</location>
        <topology evidence="1">Multi-pass membrane protein</topology>
    </subcellularLocation>
</comment>
<evidence type="ECO:0000256" key="10">
    <source>
        <dbReference type="PIRNR" id="PIRNR003097"/>
    </source>
</evidence>
<feature type="transmembrane region" description="Helical" evidence="11">
    <location>
        <begin position="243"/>
        <end position="270"/>
    </location>
</feature>
<accession>A0A2H0YYP3</accession>
<keyword evidence="4 10" id="KW-1003">Cell membrane</keyword>
<comment type="caution">
    <text evidence="14">The sequence shown here is derived from an EMBL/GenBank/DDBJ whole genome shotgun (WGS) entry which is preliminary data.</text>
</comment>
<dbReference type="PANTHER" id="PTHR47755">
    <property type="entry name" value="CELL DIVISION PROTEIN FTSX"/>
    <property type="match status" value="1"/>
</dbReference>
<dbReference type="GO" id="GO:0005886">
    <property type="term" value="C:plasma membrane"/>
    <property type="evidence" value="ECO:0007669"/>
    <property type="project" value="UniProtKB-SubCell"/>
</dbReference>
<evidence type="ECO:0000256" key="1">
    <source>
        <dbReference type="ARBA" id="ARBA00004651"/>
    </source>
</evidence>
<dbReference type="Pfam" id="PF02687">
    <property type="entry name" value="FtsX"/>
    <property type="match status" value="1"/>
</dbReference>
<feature type="transmembrane region" description="Helical" evidence="11">
    <location>
        <begin position="290"/>
        <end position="313"/>
    </location>
</feature>
<dbReference type="Pfam" id="PF18075">
    <property type="entry name" value="FtsX_ECD"/>
    <property type="match status" value="1"/>
</dbReference>
<evidence type="ECO:0000256" key="11">
    <source>
        <dbReference type="SAM" id="Phobius"/>
    </source>
</evidence>
<dbReference type="GO" id="GO:0051301">
    <property type="term" value="P:cell division"/>
    <property type="evidence" value="ECO:0007669"/>
    <property type="project" value="UniProtKB-KW"/>
</dbReference>
<evidence type="ECO:0000259" key="13">
    <source>
        <dbReference type="Pfam" id="PF18075"/>
    </source>
</evidence>
<evidence type="ECO:0000259" key="12">
    <source>
        <dbReference type="Pfam" id="PF02687"/>
    </source>
</evidence>
<evidence type="ECO:0000256" key="2">
    <source>
        <dbReference type="ARBA" id="ARBA00007379"/>
    </source>
</evidence>
<dbReference type="Proteomes" id="UP000228687">
    <property type="component" value="Unassembled WGS sequence"/>
</dbReference>
<feature type="transmembrane region" description="Helical" evidence="11">
    <location>
        <begin position="195"/>
        <end position="222"/>
    </location>
</feature>
<dbReference type="Gene3D" id="3.30.70.3040">
    <property type="match status" value="1"/>
</dbReference>
<reference evidence="15" key="1">
    <citation type="submission" date="2017-09" db="EMBL/GenBank/DDBJ databases">
        <title>Depth-based differentiation of microbial function through sediment-hosted aquifers and enrichment of novel symbionts in the deep terrestrial subsurface.</title>
        <authorList>
            <person name="Probst A.J."/>
            <person name="Ladd B."/>
            <person name="Jarett J.K."/>
            <person name="Geller-Mcgrath D.E."/>
            <person name="Sieber C.M.K."/>
            <person name="Emerson J.B."/>
            <person name="Anantharaman K."/>
            <person name="Thomas B.C."/>
            <person name="Malmstrom R."/>
            <person name="Stieglmeier M."/>
            <person name="Klingl A."/>
            <person name="Woyke T."/>
            <person name="Ryan C.M."/>
            <person name="Banfield J.F."/>
        </authorList>
    </citation>
    <scope>NUCLEOTIDE SEQUENCE [LARGE SCALE GENOMIC DNA]</scope>
</reference>
<organism evidence="14 15">
    <name type="scientific">Candidatus Kaiserbacteria bacterium CG08_land_8_20_14_0_20_50_21</name>
    <dbReference type="NCBI Taxonomy" id="1974604"/>
    <lineage>
        <taxon>Bacteria</taxon>
        <taxon>Candidatus Kaiseribacteriota</taxon>
    </lineage>
</organism>
<dbReference type="InterPro" id="IPR003838">
    <property type="entry name" value="ABC3_permease_C"/>
</dbReference>
<keyword evidence="7 11" id="KW-1133">Transmembrane helix</keyword>
<evidence type="ECO:0000256" key="3">
    <source>
        <dbReference type="ARBA" id="ARBA00021907"/>
    </source>
</evidence>
<evidence type="ECO:0000256" key="6">
    <source>
        <dbReference type="ARBA" id="ARBA00022692"/>
    </source>
</evidence>
<dbReference type="EMBL" id="PEXT01000009">
    <property type="protein sequence ID" value="PIS43594.1"/>
    <property type="molecule type" value="Genomic_DNA"/>
</dbReference>
<protein>
    <recommendedName>
        <fullName evidence="3 10">Cell division protein FtsX</fullName>
    </recommendedName>
</protein>
<proteinExistence type="inferred from homology"/>
<dbReference type="InterPro" id="IPR004513">
    <property type="entry name" value="FtsX"/>
</dbReference>
<keyword evidence="6 11" id="KW-0812">Transmembrane</keyword>
<feature type="transmembrane region" description="Helical" evidence="11">
    <location>
        <begin position="28"/>
        <end position="61"/>
    </location>
</feature>
<dbReference type="AlphaFoldDB" id="A0A2H0YYP3"/>
<feature type="domain" description="FtsX extracellular" evidence="13">
    <location>
        <begin position="70"/>
        <end position="165"/>
    </location>
</feature>
<dbReference type="PIRSF" id="PIRSF003097">
    <property type="entry name" value="FtsX"/>
    <property type="match status" value="1"/>
</dbReference>
<feature type="domain" description="ABC3 transporter permease C-terminal" evidence="12">
    <location>
        <begin position="198"/>
        <end position="318"/>
    </location>
</feature>
<evidence type="ECO:0000256" key="8">
    <source>
        <dbReference type="ARBA" id="ARBA00023136"/>
    </source>
</evidence>
<evidence type="ECO:0000256" key="9">
    <source>
        <dbReference type="ARBA" id="ARBA00023306"/>
    </source>
</evidence>
<keyword evidence="9 10" id="KW-0131">Cell cycle</keyword>
<evidence type="ECO:0000313" key="14">
    <source>
        <dbReference type="EMBL" id="PIS43594.1"/>
    </source>
</evidence>
<dbReference type="PANTHER" id="PTHR47755:SF1">
    <property type="entry name" value="CELL DIVISION PROTEIN FTSX"/>
    <property type="match status" value="1"/>
</dbReference>
<name>A0A2H0YYP3_9BACT</name>
<sequence>MMQVGSIYYEHMKLMILKRMLVAGGKNFIRGGAVSAATVLIMTVTLAIIGSLIFLSALLSFTLTIVKDKVDVSVYFVTTASEADILAVRDQLKKLPQVASITYTSADDALTAFRARHETDQLTLQALDELGGNPLDASLEIRAKDPSEYESIVNFVEASPTLSSVGTSIVDRINYAQNKEIIDRLSLAIQATREIGFAVIVFFAIASILIAFATIRLAIYTAKEEIAVMRLVGASNIYIQGPFIVTGVITGVIAAILILLLLWPATWYVGMKTAGWFGGFNIASYYGNHFAFIFSILICSGIVLGAIASVFAINRYLKT</sequence>
<keyword evidence="8 10" id="KW-0472">Membrane</keyword>